<dbReference type="InterPro" id="IPR001452">
    <property type="entry name" value="SH3_domain"/>
</dbReference>
<dbReference type="PROSITE" id="PS50002">
    <property type="entry name" value="SH3"/>
    <property type="match status" value="1"/>
</dbReference>
<dbReference type="InterPro" id="IPR051336">
    <property type="entry name" value="RhoGEF_Guanine_NuclExch_SF"/>
</dbReference>
<dbReference type="SMART" id="SM00409">
    <property type="entry name" value="IG"/>
    <property type="match status" value="2"/>
</dbReference>
<dbReference type="SUPFAM" id="SSF50044">
    <property type="entry name" value="SH3-domain"/>
    <property type="match status" value="1"/>
</dbReference>
<dbReference type="InterPro" id="IPR035526">
    <property type="entry name" value="Obscurin_SH3"/>
</dbReference>
<dbReference type="InterPro" id="IPR036179">
    <property type="entry name" value="Ig-like_dom_sf"/>
</dbReference>
<dbReference type="FunFam" id="2.60.40.10:FF:000380">
    <property type="entry name" value="obscurin isoform X3"/>
    <property type="match status" value="1"/>
</dbReference>
<reference evidence="13" key="1">
    <citation type="submission" date="2006-01" db="EMBL/GenBank/DDBJ databases">
        <authorList>
            <person name="Lindblad-Toh K."/>
            <person name="Mauceli E."/>
            <person name="Grabherr M."/>
            <person name="Chang J.L."/>
            <person name="Lander E.S."/>
        </authorList>
    </citation>
    <scope>NUCLEOTIDE SEQUENCE [LARGE SCALE GENOMIC DNA]</scope>
</reference>
<dbReference type="SMART" id="SM00408">
    <property type="entry name" value="IGc2"/>
    <property type="match status" value="2"/>
</dbReference>
<evidence type="ECO:0000256" key="7">
    <source>
        <dbReference type="PROSITE-ProRule" id="PRU00192"/>
    </source>
</evidence>
<feature type="region of interest" description="Disordered" evidence="8">
    <location>
        <begin position="78"/>
        <end position="119"/>
    </location>
</feature>
<feature type="compositionally biased region" description="Acidic residues" evidence="8">
    <location>
        <begin position="899"/>
        <end position="927"/>
    </location>
</feature>
<evidence type="ECO:0000259" key="10">
    <source>
        <dbReference type="PROSITE" id="PS50003"/>
    </source>
</evidence>
<dbReference type="FunFam" id="1.20.900.10:FF:000027">
    <property type="entry name" value="Obscurin, cytoskeletal calmodulin and titin-interacting RhoGEF"/>
    <property type="match status" value="1"/>
</dbReference>
<dbReference type="Pfam" id="PF00621">
    <property type="entry name" value="RhoGEF"/>
    <property type="match status" value="1"/>
</dbReference>
<dbReference type="PROSITE" id="PS50003">
    <property type="entry name" value="PH_DOMAIN"/>
    <property type="match status" value="1"/>
</dbReference>
<keyword evidence="3 7" id="KW-0728">SH3 domain</keyword>
<dbReference type="InterPro" id="IPR036028">
    <property type="entry name" value="SH3-like_dom_sf"/>
</dbReference>
<name>G3PZP4_GASAC</name>
<evidence type="ECO:0000256" key="2">
    <source>
        <dbReference type="ARBA" id="ARBA00006692"/>
    </source>
</evidence>
<dbReference type="SUPFAM" id="SSF50729">
    <property type="entry name" value="PH domain-like"/>
    <property type="match status" value="1"/>
</dbReference>
<dbReference type="AlphaFoldDB" id="G3PZP4"/>
<evidence type="ECO:0000256" key="1">
    <source>
        <dbReference type="ARBA" id="ARBA00004496"/>
    </source>
</evidence>
<evidence type="ECO:0000256" key="4">
    <source>
        <dbReference type="ARBA" id="ARBA00022490"/>
    </source>
</evidence>
<feature type="domain" description="Ig-like" evidence="12">
    <location>
        <begin position="534"/>
        <end position="623"/>
    </location>
</feature>
<evidence type="ECO:0000256" key="6">
    <source>
        <dbReference type="ARBA" id="ARBA00023319"/>
    </source>
</evidence>
<proteinExistence type="inferred from homology"/>
<dbReference type="InterPro" id="IPR000219">
    <property type="entry name" value="DH_dom"/>
</dbReference>
<dbReference type="PROSITE" id="PS50835">
    <property type="entry name" value="IG_LIKE"/>
    <property type="match status" value="2"/>
</dbReference>
<evidence type="ECO:0000259" key="11">
    <source>
        <dbReference type="PROSITE" id="PS50010"/>
    </source>
</evidence>
<feature type="domain" description="DH" evidence="11">
    <location>
        <begin position="213"/>
        <end position="397"/>
    </location>
</feature>
<dbReference type="GO" id="GO:0019898">
    <property type="term" value="C:extrinsic component of membrane"/>
    <property type="evidence" value="ECO:0007669"/>
    <property type="project" value="TreeGrafter"/>
</dbReference>
<sequence length="1093" mass="121168">GQSICTAHLGVDQTPQPKKEPKASEVLNITVSAPEEAAGKAKESKTSYLGEVGTEEFLLKLTNQITEMVSAKITQASLRVPGADSDDETKTPSASPHHGRSRPPSLIADSSSESDEGDARGEMCDIYVATADYNPTLASKESISLKEGQYVEVLDSAHPLKWLVRTKPTKNTPSRQGWVSPAYLDKKLKLSADSSDLPETNSEEVSEGEYKRKLFQLIQELINGESEFVKEMDFFTSHHRKHADSPDAPPDVSSQTEAIFRNIDDINSFHSKAFLPKLNDCDTDDDVAMCFLKNKEGFEKYLHYLVGQSLAESAVSDKAVHRFFKEYTDKVQANADPADPPVRSVNASLQQPLERIQKYKAALKELIRNKAKNGQNCCLLEEAYAMVSALPQRSENTHHVSMIENYPATLDVLGEPMRQGPFQVWEGAPGIRTSSRGHHRHVFLFKNYCIICKPKRDSNTDTQQYVFKNMMKLNNIDVNETVEGDDRAFEIWHEREDSVRKYTLQARTVTIKNSWLRDFRELQQRYSMPAWSPPDFDEILANCTAELGQTVKLACKVTGVPKPAVTWFKDGRAVEADPHHIVIQDPDGSCTLILDNMTADDSGQYMCFAASSAGNASTLGKITVQVPPRFVNKMRNATFVAGGDTQFTCVIQSAPNPKIRWFKDGRLLTDQEKYQTYSELRSGVLVLAIKNLTERDLGHYECELSNRLGTAKCGARLAPPSAATRGGQAINIEVTEQETRIPKKTIIIEETITTVVKNQRMRRHKSPGLSAAGLHRSETSTPEPPAARPRRIPTPRKSAIPTLYVTVPEGAEASAPASKPRWVEVEEVIEYKVNKSPRLSRRRGISPAGPRRSTAANPNTNNSNNKLVEQAQLQGDLSSQPLSWEEEEEGVPSDSATEVTEEPPGEDSEDLDDDQTIIFEPDDEEEDHNSLGRPQPEILTRGGRVLTLEDLEDYVPEDGETFGLSGSREPAAEKPCEISVLQREIGGSTVGQPVLLNVGRPVVVQRQRSGFFGRFREHLSGSLFSSGVPQASGGQSRTERYVPIQVSHAKVEVKPSYRSEVQRVDGGQQSFKTKVSTQTYGYTSVGNPVTLQI</sequence>
<dbReference type="Gene3D" id="1.20.900.10">
    <property type="entry name" value="Dbl homology (DH) domain"/>
    <property type="match status" value="1"/>
</dbReference>
<evidence type="ECO:0000256" key="5">
    <source>
        <dbReference type="ARBA" id="ARBA00022658"/>
    </source>
</evidence>
<gene>
    <name evidence="13" type="primary">OBSCN</name>
</gene>
<feature type="region of interest" description="Disordered" evidence="8">
    <location>
        <begin position="881"/>
        <end position="940"/>
    </location>
</feature>
<dbReference type="InterPro" id="IPR001849">
    <property type="entry name" value="PH_domain"/>
</dbReference>
<evidence type="ECO:0000259" key="9">
    <source>
        <dbReference type="PROSITE" id="PS50002"/>
    </source>
</evidence>
<feature type="domain" description="SH3" evidence="9">
    <location>
        <begin position="122"/>
        <end position="189"/>
    </location>
</feature>
<dbReference type="Gene3D" id="2.30.30.40">
    <property type="entry name" value="SH3 Domains"/>
    <property type="match status" value="1"/>
</dbReference>
<dbReference type="InterPro" id="IPR003598">
    <property type="entry name" value="Ig_sub2"/>
</dbReference>
<dbReference type="Gene3D" id="2.30.29.30">
    <property type="entry name" value="Pleckstrin-homology domain (PH domain)/Phosphotyrosine-binding domain (PTB)"/>
    <property type="match status" value="1"/>
</dbReference>
<dbReference type="Gene3D" id="2.60.40.10">
    <property type="entry name" value="Immunoglobulins"/>
    <property type="match status" value="2"/>
</dbReference>
<dbReference type="SUPFAM" id="SSF48726">
    <property type="entry name" value="Immunoglobulin"/>
    <property type="match status" value="2"/>
</dbReference>
<feature type="domain" description="Ig-like" evidence="12">
    <location>
        <begin position="628"/>
        <end position="718"/>
    </location>
</feature>
<dbReference type="GO" id="GO:0005085">
    <property type="term" value="F:guanyl-nucleotide exchange factor activity"/>
    <property type="evidence" value="ECO:0007669"/>
    <property type="project" value="UniProtKB-KW"/>
</dbReference>
<dbReference type="SMART" id="SM00325">
    <property type="entry name" value="RhoGEF"/>
    <property type="match status" value="1"/>
</dbReference>
<evidence type="ECO:0000259" key="12">
    <source>
        <dbReference type="PROSITE" id="PS50835"/>
    </source>
</evidence>
<dbReference type="InterPro" id="IPR035899">
    <property type="entry name" value="DBL_dom_sf"/>
</dbReference>
<dbReference type="Bgee" id="ENSGACG00000017451">
    <property type="expression patterns" value="Expressed in heart and 2 other cell types or tissues"/>
</dbReference>
<feature type="region of interest" description="Disordered" evidence="8">
    <location>
        <begin position="1"/>
        <end position="25"/>
    </location>
</feature>
<keyword evidence="6" id="KW-0393">Immunoglobulin domain</keyword>
<dbReference type="InterPro" id="IPR011993">
    <property type="entry name" value="PH-like_dom_sf"/>
</dbReference>
<dbReference type="Pfam" id="PF07679">
    <property type="entry name" value="I-set"/>
    <property type="match status" value="2"/>
</dbReference>
<feature type="region of interest" description="Disordered" evidence="8">
    <location>
        <begin position="838"/>
        <end position="864"/>
    </location>
</feature>
<keyword evidence="4" id="KW-0963">Cytoplasm</keyword>
<feature type="region of interest" description="Disordered" evidence="8">
    <location>
        <begin position="758"/>
        <end position="799"/>
    </location>
</feature>
<comment type="similarity">
    <text evidence="2">Belongs to the protein kinase superfamily. CAMK Ser/Thr protein kinase family.</text>
</comment>
<dbReference type="GO" id="GO:0005737">
    <property type="term" value="C:cytoplasm"/>
    <property type="evidence" value="ECO:0007669"/>
    <property type="project" value="UniProtKB-SubCell"/>
</dbReference>
<feature type="domain" description="PH" evidence="10">
    <location>
        <begin position="415"/>
        <end position="524"/>
    </location>
</feature>
<dbReference type="InterPro" id="IPR003599">
    <property type="entry name" value="Ig_sub"/>
</dbReference>
<keyword evidence="5" id="KW-0344">Guanine-nucleotide releasing factor</keyword>
<dbReference type="FunFam" id="2.30.29.30:FF:000197">
    <property type="entry name" value="obscurin isoform X5"/>
    <property type="match status" value="1"/>
</dbReference>
<dbReference type="PANTHER" id="PTHR22826">
    <property type="entry name" value="RHO GUANINE EXCHANGE FACTOR-RELATED"/>
    <property type="match status" value="1"/>
</dbReference>
<dbReference type="InterPro" id="IPR055251">
    <property type="entry name" value="SOS1_NGEF_PH"/>
</dbReference>
<dbReference type="Pfam" id="PF22697">
    <property type="entry name" value="SOS1_NGEF_PH"/>
    <property type="match status" value="1"/>
</dbReference>
<evidence type="ECO:0000256" key="3">
    <source>
        <dbReference type="ARBA" id="ARBA00022443"/>
    </source>
</evidence>
<evidence type="ECO:0000256" key="8">
    <source>
        <dbReference type="SAM" id="MobiDB-lite"/>
    </source>
</evidence>
<dbReference type="Ensembl" id="ENSGACT00000023128.1">
    <property type="protein sequence ID" value="ENSGACP00000023084.1"/>
    <property type="gene ID" value="ENSGACG00000017451.2"/>
</dbReference>
<dbReference type="SUPFAM" id="SSF48065">
    <property type="entry name" value="DBL homology domain (DH-domain)"/>
    <property type="match status" value="1"/>
</dbReference>
<protein>
    <submittedName>
        <fullName evidence="13">Obscurin, cytoskeletal calmodulin and titin-interacting RhoGEF</fullName>
    </submittedName>
</protein>
<dbReference type="InterPro" id="IPR007110">
    <property type="entry name" value="Ig-like_dom"/>
</dbReference>
<dbReference type="CDD" id="cd20971">
    <property type="entry name" value="IgI_1_Titin-A168_like"/>
    <property type="match status" value="1"/>
</dbReference>
<reference evidence="13" key="2">
    <citation type="submission" date="2024-04" db="UniProtKB">
        <authorList>
            <consortium name="Ensembl"/>
        </authorList>
    </citation>
    <scope>IDENTIFICATION</scope>
</reference>
<dbReference type="PROSITE" id="PS50010">
    <property type="entry name" value="DH_2"/>
    <property type="match status" value="1"/>
</dbReference>
<dbReference type="PANTHER" id="PTHR22826:SF106">
    <property type="entry name" value="TRIO, ISOFORM A"/>
    <property type="match status" value="1"/>
</dbReference>
<comment type="subcellular location">
    <subcellularLocation>
        <location evidence="1">Cytoplasm</location>
    </subcellularLocation>
</comment>
<feature type="compositionally biased region" description="Low complexity" evidence="8">
    <location>
        <begin position="851"/>
        <end position="864"/>
    </location>
</feature>
<dbReference type="InterPro" id="IPR013783">
    <property type="entry name" value="Ig-like_fold"/>
</dbReference>
<accession>G3PZP4</accession>
<dbReference type="SMART" id="SM00233">
    <property type="entry name" value="PH"/>
    <property type="match status" value="1"/>
</dbReference>
<dbReference type="InterPro" id="IPR013098">
    <property type="entry name" value="Ig_I-set"/>
</dbReference>
<evidence type="ECO:0000313" key="13">
    <source>
        <dbReference type="Ensembl" id="ENSGACP00000023084.1"/>
    </source>
</evidence>
<organism evidence="13">
    <name type="scientific">Gasterosteus aculeatus</name>
    <name type="common">Three-spined stickleback</name>
    <dbReference type="NCBI Taxonomy" id="69293"/>
    <lineage>
        <taxon>Eukaryota</taxon>
        <taxon>Metazoa</taxon>
        <taxon>Chordata</taxon>
        <taxon>Craniata</taxon>
        <taxon>Vertebrata</taxon>
        <taxon>Euteleostomi</taxon>
        <taxon>Actinopterygii</taxon>
        <taxon>Neopterygii</taxon>
        <taxon>Teleostei</taxon>
        <taxon>Neoteleostei</taxon>
        <taxon>Acanthomorphata</taxon>
        <taxon>Eupercaria</taxon>
        <taxon>Perciformes</taxon>
        <taxon>Cottioidei</taxon>
        <taxon>Gasterosteales</taxon>
        <taxon>Gasterosteidae</taxon>
        <taxon>Gasterosteus</taxon>
    </lineage>
</organism>
<dbReference type="CDD" id="cd12025">
    <property type="entry name" value="SH3_Obscurin_like"/>
    <property type="match status" value="1"/>
</dbReference>
<dbReference type="FunFam" id="2.60.40.10:FF:000425">
    <property type="entry name" value="Myosin light chain kinase"/>
    <property type="match status" value="1"/>
</dbReference>